<feature type="compositionally biased region" description="Low complexity" evidence="1">
    <location>
        <begin position="31"/>
        <end position="47"/>
    </location>
</feature>
<evidence type="ECO:0000313" key="3">
    <source>
        <dbReference type="EMBL" id="NJJ04388.1"/>
    </source>
</evidence>
<dbReference type="RefSeq" id="WP_167616929.1">
    <property type="nucleotide sequence ID" value="NZ_JAAUVV010000016.1"/>
</dbReference>
<accession>A0AAP6XP04</accession>
<reference evidence="3 4" key="1">
    <citation type="submission" date="2020-03" db="EMBL/GenBank/DDBJ databases">
        <title>Draft genome sequences of bacterial isolates from the female urobiome.</title>
        <authorList>
            <person name="Miller-Ensminger T."/>
            <person name="Wolfe A.J."/>
            <person name="Putonti C."/>
        </authorList>
    </citation>
    <scope>NUCLEOTIDE SEQUENCE [LARGE SCALE GENOMIC DNA]</scope>
    <source>
        <strain evidence="3 4">UMB8490</strain>
    </source>
</reference>
<gene>
    <name evidence="3" type="ORF">HC138_08515</name>
</gene>
<feature type="region of interest" description="Disordered" evidence="1">
    <location>
        <begin position="129"/>
        <end position="166"/>
    </location>
</feature>
<feature type="compositionally biased region" description="Polar residues" evidence="1">
    <location>
        <begin position="150"/>
        <end position="162"/>
    </location>
</feature>
<feature type="region of interest" description="Disordered" evidence="1">
    <location>
        <begin position="23"/>
        <end position="49"/>
    </location>
</feature>
<organism evidence="3 4">
    <name type="scientific">Corynebacterium coyleae</name>
    <dbReference type="NCBI Taxonomy" id="53374"/>
    <lineage>
        <taxon>Bacteria</taxon>
        <taxon>Bacillati</taxon>
        <taxon>Actinomycetota</taxon>
        <taxon>Actinomycetes</taxon>
        <taxon>Mycobacteriales</taxon>
        <taxon>Corynebacteriaceae</taxon>
        <taxon>Corynebacterium</taxon>
    </lineage>
</organism>
<protein>
    <recommendedName>
        <fullName evidence="5">Secreted protein</fullName>
    </recommendedName>
</protein>
<dbReference type="PROSITE" id="PS51257">
    <property type="entry name" value="PROKAR_LIPOPROTEIN"/>
    <property type="match status" value="1"/>
</dbReference>
<name>A0AAP6XP04_9CORY</name>
<dbReference type="EMBL" id="JAAUVV010000016">
    <property type="protein sequence ID" value="NJJ04388.1"/>
    <property type="molecule type" value="Genomic_DNA"/>
</dbReference>
<dbReference type="Proteomes" id="UP000591626">
    <property type="component" value="Unassembled WGS sequence"/>
</dbReference>
<evidence type="ECO:0000256" key="1">
    <source>
        <dbReference type="SAM" id="MobiDB-lite"/>
    </source>
</evidence>
<keyword evidence="2" id="KW-0732">Signal</keyword>
<comment type="caution">
    <text evidence="3">The sequence shown here is derived from an EMBL/GenBank/DDBJ whole genome shotgun (WGS) entry which is preliminary data.</text>
</comment>
<sequence>MRRWPLAAAGVLLAASLAGCGSSDQAEHAEPTVPTTPTTTTTQAAPPDCSTDAIKNSPGLEEFELYGPCEGGFTRPGVPNSGNIILAQWDGKHWVEVESDGVWDGMGMARPCFNPGRLEELGVPESLADKEPRCGVYPPGQEPPHKKQAKASTPVPTSSTLDPNWGIKRDSDGVIIEAQFEGVKRQISAPNCDGRGILILDSVIADGDVGSTHSKLAFDIAYLGDGNAEFTYPGHCPSLRAQVDGNDIYPVYLDFGHDTDALCAAKKNYGGNARVLSDREEYLDPC</sequence>
<feature type="signal peptide" evidence="2">
    <location>
        <begin position="1"/>
        <end position="26"/>
    </location>
</feature>
<evidence type="ECO:0008006" key="5">
    <source>
        <dbReference type="Google" id="ProtNLM"/>
    </source>
</evidence>
<dbReference type="AlphaFoldDB" id="A0AAP6XP04"/>
<feature type="chain" id="PRO_5042878278" description="Secreted protein" evidence="2">
    <location>
        <begin position="27"/>
        <end position="286"/>
    </location>
</feature>
<proteinExistence type="predicted"/>
<evidence type="ECO:0000256" key="2">
    <source>
        <dbReference type="SAM" id="SignalP"/>
    </source>
</evidence>
<evidence type="ECO:0000313" key="4">
    <source>
        <dbReference type="Proteomes" id="UP000591626"/>
    </source>
</evidence>